<feature type="compositionally biased region" description="Basic and acidic residues" evidence="1">
    <location>
        <begin position="458"/>
        <end position="467"/>
    </location>
</feature>
<gene>
    <name evidence="3" type="ORF">HETIRDRAFT_472119</name>
</gene>
<sequence>MNVEQILAHCAKLKMMPDPPDNFSDREESDRWEHRTNATLIRNATVWTGAWNGEEVIRGDVLFDRGVVKIVGHVPEKLLRRVGRLTVVEAHEAWVTPGLVDLHSHIGIFSWPSFSGASDLNSVKGPILPWLRSIDSLNTHDESVRLFIAGGVTSAQVLPGSANAIGGQSFMIKLRPTVERSPSSMIIEPPYTLNDTAVEPHARSRWRHLKQAAGENLIGYGGRMDSMWSFRSAYEQARQITVAQDEYCRHAEAGLWDVIQHSFSESLQWETLIDVLRGHVKIAQHAYEATDIDAIVRLGNEFRFHTSSIHHAAEAYLVPDILKRAWGGPPIVALSGNNYGYKRGSYRGSVFAPRILADNGIPVVMKTDHPALNGRYLLYEAQQAYYYGLSAPLALASVTSIPASAAGLAHRIGVLRTGADADAVLWDSHPLRFGATPERVWIDGALQIPAAGDPVDIENGKKGREWNEAPEVPDWTEERKQAIEWEGLPPLEVEGATTSARVVLRNVSEIVSVVSGEHAEPHGVEVRWDSSVNGSGGTVVLESGKVICVGECAPLVNTNTVARSIDLHGGCLAPALITFGSPLGLEEIQYERSTGDGLPQDTMFRASSRLLGNTILRAADALQFRTRNALRAHRAGVTIATAATHTTFGDWIFAGLSTTFRTGAKHALARGAFIQPVSALHYAVHPLNAIASGLPSIGVTSPPSVSERITALRRLLLRTRVSDTGKEELGYWFSQAAEGQIPLVVDVSGSDEMMTLIALKKEIEEVRKSTMKMVFVGAEEAHLLAKEIGEVRIGVILAPPRPAPTTWDRRQILPGPPLTNDTALVKLLRHGVVVGLGNTEASAAIHTRFDLAWAMAESGGRITKEDAIALASVNLEQLLGIVDVRTGNQREDNAAQRDIVAYTGGCVLDMAAKVAAVVSPARGVVDVV</sequence>
<dbReference type="Proteomes" id="UP000030671">
    <property type="component" value="Unassembled WGS sequence"/>
</dbReference>
<protein>
    <recommendedName>
        <fullName evidence="2">Amidohydrolase-related domain-containing protein</fullName>
    </recommendedName>
</protein>
<dbReference type="RefSeq" id="XP_009543559.1">
    <property type="nucleotide sequence ID" value="XM_009545264.1"/>
</dbReference>
<dbReference type="SUPFAM" id="SSF51338">
    <property type="entry name" value="Composite domain of metallo-dependent hydrolases"/>
    <property type="match status" value="1"/>
</dbReference>
<reference evidence="3 4" key="1">
    <citation type="journal article" date="2012" name="New Phytol.">
        <title>Insight into trade-off between wood decay and parasitism from the genome of a fungal forest pathogen.</title>
        <authorList>
            <person name="Olson A."/>
            <person name="Aerts A."/>
            <person name="Asiegbu F."/>
            <person name="Belbahri L."/>
            <person name="Bouzid O."/>
            <person name="Broberg A."/>
            <person name="Canback B."/>
            <person name="Coutinho P.M."/>
            <person name="Cullen D."/>
            <person name="Dalman K."/>
            <person name="Deflorio G."/>
            <person name="van Diepen L.T."/>
            <person name="Dunand C."/>
            <person name="Duplessis S."/>
            <person name="Durling M."/>
            <person name="Gonthier P."/>
            <person name="Grimwood J."/>
            <person name="Fossdal C.G."/>
            <person name="Hansson D."/>
            <person name="Henrissat B."/>
            <person name="Hietala A."/>
            <person name="Himmelstrand K."/>
            <person name="Hoffmeister D."/>
            <person name="Hogberg N."/>
            <person name="James T.Y."/>
            <person name="Karlsson M."/>
            <person name="Kohler A."/>
            <person name="Kues U."/>
            <person name="Lee Y.H."/>
            <person name="Lin Y.C."/>
            <person name="Lind M."/>
            <person name="Lindquist E."/>
            <person name="Lombard V."/>
            <person name="Lucas S."/>
            <person name="Lunden K."/>
            <person name="Morin E."/>
            <person name="Murat C."/>
            <person name="Park J."/>
            <person name="Raffaello T."/>
            <person name="Rouze P."/>
            <person name="Salamov A."/>
            <person name="Schmutz J."/>
            <person name="Solheim H."/>
            <person name="Stahlberg J."/>
            <person name="Velez H."/>
            <person name="de Vries R.P."/>
            <person name="Wiebenga A."/>
            <person name="Woodward S."/>
            <person name="Yakovlev I."/>
            <person name="Garbelotto M."/>
            <person name="Martin F."/>
            <person name="Grigoriev I.V."/>
            <person name="Stenlid J."/>
        </authorList>
    </citation>
    <scope>NUCLEOTIDE SEQUENCE [LARGE SCALE GENOMIC DNA]</scope>
    <source>
        <strain evidence="3 4">TC 32-1</strain>
    </source>
</reference>
<dbReference type="AlphaFoldDB" id="W4KDF4"/>
<dbReference type="KEGG" id="hir:HETIRDRAFT_472119"/>
<dbReference type="EMBL" id="KI925456">
    <property type="protein sequence ID" value="ETW83813.1"/>
    <property type="molecule type" value="Genomic_DNA"/>
</dbReference>
<dbReference type="PANTHER" id="PTHR43135:SF3">
    <property type="entry name" value="ALPHA-D-RIBOSE 1-METHYLPHOSPHONATE 5-TRIPHOSPHATE DIPHOSPHATASE"/>
    <property type="match status" value="1"/>
</dbReference>
<dbReference type="HOGENOM" id="CLU_006273_0_0_1"/>
<dbReference type="InterPro" id="IPR032466">
    <property type="entry name" value="Metal_Hydrolase"/>
</dbReference>
<evidence type="ECO:0000256" key="1">
    <source>
        <dbReference type="SAM" id="MobiDB-lite"/>
    </source>
</evidence>
<feature type="domain" description="Amidohydrolase-related" evidence="2">
    <location>
        <begin position="94"/>
        <end position="431"/>
    </location>
</feature>
<dbReference type="GeneID" id="20677437"/>
<dbReference type="SUPFAM" id="SSF51556">
    <property type="entry name" value="Metallo-dependent hydrolases"/>
    <property type="match status" value="1"/>
</dbReference>
<name>W4KDF4_HETIT</name>
<dbReference type="InterPro" id="IPR051781">
    <property type="entry name" value="Metallo-dep_Hydrolase"/>
</dbReference>
<dbReference type="InterPro" id="IPR006680">
    <property type="entry name" value="Amidohydro-rel"/>
</dbReference>
<organism evidence="3 4">
    <name type="scientific">Heterobasidion irregulare (strain TC 32-1)</name>
    <dbReference type="NCBI Taxonomy" id="747525"/>
    <lineage>
        <taxon>Eukaryota</taxon>
        <taxon>Fungi</taxon>
        <taxon>Dikarya</taxon>
        <taxon>Basidiomycota</taxon>
        <taxon>Agaricomycotina</taxon>
        <taxon>Agaricomycetes</taxon>
        <taxon>Russulales</taxon>
        <taxon>Bondarzewiaceae</taxon>
        <taxon>Heterobasidion</taxon>
        <taxon>Heterobasidion annosum species complex</taxon>
    </lineage>
</organism>
<proteinExistence type="predicted"/>
<dbReference type="Gene3D" id="3.20.20.140">
    <property type="entry name" value="Metal-dependent hydrolases"/>
    <property type="match status" value="2"/>
</dbReference>
<evidence type="ECO:0000313" key="3">
    <source>
        <dbReference type="EMBL" id="ETW83813.1"/>
    </source>
</evidence>
<dbReference type="eggNOG" id="ENOG502SKC7">
    <property type="taxonomic scope" value="Eukaryota"/>
</dbReference>
<dbReference type="PANTHER" id="PTHR43135">
    <property type="entry name" value="ALPHA-D-RIBOSE 1-METHYLPHOSPHONATE 5-TRIPHOSPHATE DIPHOSPHATASE"/>
    <property type="match status" value="1"/>
</dbReference>
<evidence type="ECO:0000313" key="4">
    <source>
        <dbReference type="Proteomes" id="UP000030671"/>
    </source>
</evidence>
<feature type="region of interest" description="Disordered" evidence="1">
    <location>
        <begin position="453"/>
        <end position="474"/>
    </location>
</feature>
<dbReference type="GO" id="GO:0016810">
    <property type="term" value="F:hydrolase activity, acting on carbon-nitrogen (but not peptide) bonds"/>
    <property type="evidence" value="ECO:0007669"/>
    <property type="project" value="InterPro"/>
</dbReference>
<dbReference type="Pfam" id="PF01979">
    <property type="entry name" value="Amidohydro_1"/>
    <property type="match status" value="1"/>
</dbReference>
<dbReference type="InterPro" id="IPR011059">
    <property type="entry name" value="Metal-dep_hydrolase_composite"/>
</dbReference>
<dbReference type="OrthoDB" id="10258955at2759"/>
<accession>W4KDF4</accession>
<evidence type="ECO:0000259" key="2">
    <source>
        <dbReference type="Pfam" id="PF01979"/>
    </source>
</evidence>
<dbReference type="InParanoid" id="W4KDF4"/>
<keyword evidence="4" id="KW-1185">Reference proteome</keyword>